<dbReference type="PROSITE" id="PS51329">
    <property type="entry name" value="C_CAP_COFACTOR_C"/>
    <property type="match status" value="3"/>
</dbReference>
<feature type="compositionally biased region" description="Low complexity" evidence="3">
    <location>
        <begin position="52"/>
        <end position="65"/>
    </location>
</feature>
<evidence type="ECO:0000259" key="4">
    <source>
        <dbReference type="PROSITE" id="PS51329"/>
    </source>
</evidence>
<feature type="region of interest" description="Disordered" evidence="3">
    <location>
        <begin position="219"/>
        <end position="246"/>
    </location>
</feature>
<feature type="compositionally biased region" description="Low complexity" evidence="3">
    <location>
        <begin position="82"/>
        <end position="94"/>
    </location>
</feature>
<dbReference type="Pfam" id="PF07986">
    <property type="entry name" value="TBCC"/>
    <property type="match status" value="3"/>
</dbReference>
<dbReference type="EMBL" id="BLBS01000024">
    <property type="protein sequence ID" value="GET87945.1"/>
    <property type="molecule type" value="Genomic_DNA"/>
</dbReference>
<proteinExistence type="inferred from homology"/>
<feature type="compositionally biased region" description="Low complexity" evidence="3">
    <location>
        <begin position="295"/>
        <end position="305"/>
    </location>
</feature>
<evidence type="ECO:0000313" key="5">
    <source>
        <dbReference type="EMBL" id="GET87945.1"/>
    </source>
</evidence>
<feature type="compositionally biased region" description="Polar residues" evidence="3">
    <location>
        <begin position="178"/>
        <end position="187"/>
    </location>
</feature>
<dbReference type="GO" id="GO:0007021">
    <property type="term" value="P:tubulin complex assembly"/>
    <property type="evidence" value="ECO:0007669"/>
    <property type="project" value="TreeGrafter"/>
</dbReference>
<dbReference type="InterPro" id="IPR012945">
    <property type="entry name" value="Tubulin-bd_cofactor_C_dom"/>
</dbReference>
<dbReference type="OrthoDB" id="266740at2759"/>
<feature type="compositionally biased region" description="Polar residues" evidence="3">
    <location>
        <begin position="17"/>
        <end position="29"/>
    </location>
</feature>
<dbReference type="VEuPathDB" id="TriTrypDB:LtaPh_1905500"/>
<feature type="region of interest" description="Disordered" evidence="3">
    <location>
        <begin position="269"/>
        <end position="320"/>
    </location>
</feature>
<feature type="compositionally biased region" description="Polar residues" evidence="3">
    <location>
        <begin position="160"/>
        <end position="170"/>
    </location>
</feature>
<dbReference type="InterPro" id="IPR017901">
    <property type="entry name" value="C-CAP_CF_C-like"/>
</dbReference>
<dbReference type="GO" id="GO:0005737">
    <property type="term" value="C:cytoplasm"/>
    <property type="evidence" value="ECO:0007669"/>
    <property type="project" value="TreeGrafter"/>
</dbReference>
<dbReference type="Gene3D" id="2.160.20.70">
    <property type="match status" value="3"/>
</dbReference>
<dbReference type="InterPro" id="IPR011009">
    <property type="entry name" value="Kinase-like_dom_sf"/>
</dbReference>
<dbReference type="InterPro" id="IPR016098">
    <property type="entry name" value="CAP/MinC_C"/>
</dbReference>
<gene>
    <name evidence="5" type="ORF">LtaPh_1905500</name>
</gene>
<comment type="similarity">
    <text evidence="1">Belongs to the TBCC family.</text>
</comment>
<evidence type="ECO:0000313" key="6">
    <source>
        <dbReference type="Proteomes" id="UP000419144"/>
    </source>
</evidence>
<feature type="region of interest" description="Disordered" evidence="3">
    <location>
        <begin position="1"/>
        <end position="133"/>
    </location>
</feature>
<dbReference type="PANTHER" id="PTHR15139">
    <property type="entry name" value="TUBULIN FOLDING COFACTOR C"/>
    <property type="match status" value="1"/>
</dbReference>
<dbReference type="Gene3D" id="1.10.510.10">
    <property type="entry name" value="Transferase(Phosphotransferase) domain 1"/>
    <property type="match status" value="1"/>
</dbReference>
<feature type="compositionally biased region" description="Low complexity" evidence="3">
    <location>
        <begin position="104"/>
        <end position="113"/>
    </location>
</feature>
<feature type="compositionally biased region" description="Basic and acidic residues" evidence="3">
    <location>
        <begin position="7"/>
        <end position="16"/>
    </location>
</feature>
<feature type="compositionally biased region" description="Basic and acidic residues" evidence="3">
    <location>
        <begin position="278"/>
        <end position="294"/>
    </location>
</feature>
<sequence>MNNNAGRYEHDEEKDCNFTTTGVPDSSSVDLEHTTPYEKQPFLFREERSDVDSAGANAAGDAAAVPHFAARRRQPPPPPTPSTATKKSPSSSSAMRPGLDSEESTSASSGGSSPCRRKAVGQQNIPSITQGTFTTFATPAKAVRAVEQYSTSAFAPDRSGNPSTGSSSTCGGARDGNDNATRISENSACDPAHTMRSNGDEMCALSLQPPTVVEYSSRPEEAATSESVGSAIMPPTWGTKDDAVGDGRSEGVTTVDSVLDLKERLPYHDLKPMPTSEVHGETTRAADHTERGTRDAASASRATATLMPPSPSQPGEAAMADNRCCSSPACGGATAGELLRQSDHVNGGQRTSAAGRDGVAQLSEGDLVRRTLVMRCMQDSSTSSSFLSSKGVGGHKKEQNHALHNPGTGVASSAQTSIEKEEDGNNRPLSPTSSALCINTVCAKNILATRTTALQIIGALDGGNVGKNQATEECEEEGTLMNWDGTEEQEGNPLVLQESGRWDDVLKEMEIVDCTVVSRVYERAMPLQRSASDSDGDELCLFKTISLFPIATQHSERWGRRAEVQKRSLALAGKMRATQRALSEAGLTATGAELGSSVSEKVVTSENTVTQDERVGVCEEDSGQLFAQRRRRTTCAGVSEVFVDSRCRLIAELEAVPYMVPLRHFIAANSGAALREKEVLALIRTVVCKAATMHHAGFVHGALHAGNVLLSSYDGDAVLTQPCGLMSQSIWLPSDFSIISVARADAMAPYLCRVWGAHRLQMDGATSTRLAPPLPPKTDELITNHNLAALGWLDDDDSLNVGGSHDRGDSAELCRAGAAYTPTAADDLHAVGMIAFLIYIGVPPFQMASLWAAVERLRALGASYRTAMQSSVSLAAGRQEARRLVTEFCFGTQRRGTDANGSHRHGDEDASRSSGESVWEHGIARFRPDFEKALQSFIVDCVEASCHATTLKQASGPPYESGAEPHVYTNAQELLTRHPLFRHFSLTELDGHEDNGECGNGGGVQFASYEESQLSLDEKMRDTVHRLAYPAFCTWTRARQDCGSVPYLSRLHSNALFSARCTALCEIVPPAVRSHNHVDSESQIAFKEGESCSLLSVIRPHVAGVLQAWPFPFPSMGRGTSCLNSHGTDAAEVRCLPSLLRPSASAAPAWLAVSGDGDGDADSDASAATLAQKQENALAAQIFSDEQREADSDFVYRSYLHALTLTEKQESAFSLSRAFIVSRVLPVTDTLVLQHLADCTVTLLAPFRYIVLDGLQRCEVRLGPCESCVLRDVHECPLIAVAALQLSGNNVTETHLSWSRQGSGPPLLKHSRAVTVSLYGLMYEGLAEDYSKVGLALEHAPCFAATDDVNGDSDKADGAVTSRGSALTCSRTVELLSTTASSASQRLVEVGLCLAPEAPYDLALLLGNTRYVHNGMHYGGLRGPAMSPPDVFHFFGELAEKDVVVCDVHGGTRDGDIRPVVFLVGTLGDIVIERCSRCTILVVGTPGNLQASKCHDCQLIFMARESVIEDCARVDCVALVTEYLLVCRCEAARVRPLFLDCPFSDEVLQYVVNGSVGGDDEEMVLSAYEGGRLDELNAVLRGVGQGVLVEDSENVIIEDIHYYEHSGCSDDGEGEDRQSGADVDGLSVLSVAYASMKGPTAAPATSSRNTSQFLAEAAQSLAEQLSVPCYLEPLQRYGDAEGGVAAHAGRPTVSFHDLLNCSVLRLRGSLCPLESQASSTARDSTARLVDICVERVHSGVIYVEDAVHTLCLRHCMGPLDVVVCAATNVRMEACVGVQLRTACVDFQATDCAHCHVALHVNNPPQYQHCRSMQASALNITARDFHALLTAAGVDLATNLYDNPLLLTGDCQPTETARSLRASLDARGTYAFYGGSVDTPTAPHSTADMCAVLLSSVHREQRRQRQGGPLDGKFRVPPDQVSCIMTVLQQPVTVVAPLPGLCASPNETPFLEELEARVAEWAKRPLSVSREEAAAIALYALADLAEVYGSVTEWGDATDEVQPNEAPERGTAFSDCQNTDVRPHLLSTRASPLLSAAASASSTTGSVTGLALDTDEQKLPLTDRQLLQEAEDHSAKGGEFATEAGSAIALSCSSVGDTSRTQCPIRATTALVDVALGEQMPSTEHSVEEVVMHSRPPPPISSSLTCHTDSPRAPKACDAPTAPEEEPPTDSVAGHRPSESTISPRRAQHAKLCASEVPTLPCTVASTFASSAAGIDGAASGMEDETSVNSSVSAPPLPPGPAYALHPTSMNASSTMDVFYRTQRDATSMATGTTGPLMEEEDDACSLIAPTLDNEGARCPSASPWHDKKPSPVATDHYQTRGWSVGNGGNHEGARCEPQATPVTEVIGVLDGQAQVQFSPSLERSPNFIKSKESGSRNVDELVAAPTFACAKALPGVLVEEGNKPHDGRSVAHSSLPTSSSSVAEYPWRGVTSYESSSEYVVGGSKSGAGELTVQQTNFLHVSQDSSSRGLELNSHTAAMTPLMAMGSKEHDGVEEGRLSQMRGGVLKSPARGRALASNAEPLGRISAEVMLMDEVDANIKELLQTLEQARQLFAKNQRSLEEPPGTDLEVRVRSAEEKLVFLKLERAWDAKHPEARRR</sequence>
<feature type="domain" description="C-CAP/cofactor C-like" evidence="4">
    <location>
        <begin position="1673"/>
        <end position="1844"/>
    </location>
</feature>
<reference evidence="5" key="1">
    <citation type="submission" date="2019-11" db="EMBL/GenBank/DDBJ databases">
        <title>Leishmania tarentolae CDS.</title>
        <authorList>
            <person name="Goto Y."/>
            <person name="Yamagishi J."/>
        </authorList>
    </citation>
    <scope>NUCLEOTIDE SEQUENCE [LARGE SCALE GENOMIC DNA]</scope>
    <source>
        <strain evidence="5">Parrot Tar II</strain>
    </source>
</reference>
<dbReference type="GO" id="GO:0007023">
    <property type="term" value="P:post-chaperonin tubulin folding pathway"/>
    <property type="evidence" value="ECO:0007669"/>
    <property type="project" value="InterPro"/>
</dbReference>
<protein>
    <recommendedName>
        <fullName evidence="4">C-CAP/cofactor C-like domain-containing protein</fullName>
    </recommendedName>
</protein>
<name>A0A640KFT5_LEITA</name>
<keyword evidence="2" id="KW-0175">Coiled coil</keyword>
<feature type="domain" description="C-CAP/cofactor C-like" evidence="4">
    <location>
        <begin position="1206"/>
        <end position="1360"/>
    </location>
</feature>
<dbReference type="SUPFAM" id="SSF56112">
    <property type="entry name" value="Protein kinase-like (PK-like)"/>
    <property type="match status" value="1"/>
</dbReference>
<dbReference type="PANTHER" id="PTHR15139:SF0">
    <property type="entry name" value="TUBULIN-SPECIFIC CHAPERONE C"/>
    <property type="match status" value="1"/>
</dbReference>
<evidence type="ECO:0000256" key="3">
    <source>
        <dbReference type="SAM" id="MobiDB-lite"/>
    </source>
</evidence>
<accession>A0A640KFT5</accession>
<feature type="coiled-coil region" evidence="2">
    <location>
        <begin position="2532"/>
        <end position="2559"/>
    </location>
</feature>
<dbReference type="InterPro" id="IPR027684">
    <property type="entry name" value="TBCC"/>
</dbReference>
<feature type="region of interest" description="Disordered" evidence="3">
    <location>
        <begin position="2122"/>
        <end position="2188"/>
    </location>
</feature>
<evidence type="ECO:0000256" key="2">
    <source>
        <dbReference type="SAM" id="Coils"/>
    </source>
</evidence>
<keyword evidence="6" id="KW-1185">Reference proteome</keyword>
<feature type="compositionally biased region" description="Polar residues" evidence="3">
    <location>
        <begin position="121"/>
        <end position="133"/>
    </location>
</feature>
<feature type="region of interest" description="Disordered" evidence="3">
    <location>
        <begin position="2217"/>
        <end position="2248"/>
    </location>
</feature>
<feature type="region of interest" description="Disordered" evidence="3">
    <location>
        <begin position="896"/>
        <end position="917"/>
    </location>
</feature>
<feature type="domain" description="C-CAP/cofactor C-like" evidence="4">
    <location>
        <begin position="1428"/>
        <end position="1579"/>
    </location>
</feature>
<comment type="caution">
    <text evidence="5">The sequence shown here is derived from an EMBL/GenBank/DDBJ whole genome shotgun (WGS) entry which is preliminary data.</text>
</comment>
<feature type="region of interest" description="Disordered" evidence="3">
    <location>
        <begin position="382"/>
        <end position="429"/>
    </location>
</feature>
<dbReference type="Proteomes" id="UP000419144">
    <property type="component" value="Unassembled WGS sequence"/>
</dbReference>
<feature type="region of interest" description="Disordered" evidence="3">
    <location>
        <begin position="151"/>
        <end position="194"/>
    </location>
</feature>
<evidence type="ECO:0000256" key="1">
    <source>
        <dbReference type="ARBA" id="ARBA00008848"/>
    </source>
</evidence>
<organism evidence="5 6">
    <name type="scientific">Leishmania tarentolae</name>
    <name type="common">Sauroleishmania tarentolae</name>
    <dbReference type="NCBI Taxonomy" id="5689"/>
    <lineage>
        <taxon>Eukaryota</taxon>
        <taxon>Discoba</taxon>
        <taxon>Euglenozoa</taxon>
        <taxon>Kinetoplastea</taxon>
        <taxon>Metakinetoplastina</taxon>
        <taxon>Trypanosomatida</taxon>
        <taxon>Trypanosomatidae</taxon>
        <taxon>Leishmaniinae</taxon>
        <taxon>Leishmania</taxon>
        <taxon>lizard Leishmania</taxon>
    </lineage>
</organism>